<keyword evidence="8" id="KW-0408">Iron</keyword>
<keyword evidence="10 15" id="KW-0798">TonB box</keyword>
<evidence type="ECO:0000256" key="9">
    <source>
        <dbReference type="ARBA" id="ARBA00023065"/>
    </source>
</evidence>
<evidence type="ECO:0000256" key="15">
    <source>
        <dbReference type="RuleBase" id="RU003357"/>
    </source>
</evidence>
<dbReference type="InterPro" id="IPR010105">
    <property type="entry name" value="TonB_sidphr_rcpt"/>
</dbReference>
<evidence type="ECO:0000259" key="18">
    <source>
        <dbReference type="Pfam" id="PF00593"/>
    </source>
</evidence>
<dbReference type="AlphaFoldDB" id="A0A2R4VS06"/>
<gene>
    <name evidence="20" type="ORF">A6A40_19350</name>
</gene>
<keyword evidence="7 17" id="KW-0732">Signal</keyword>
<keyword evidence="9" id="KW-0406">Ion transport</keyword>
<keyword evidence="20" id="KW-0614">Plasmid</keyword>
<dbReference type="SUPFAM" id="SSF56935">
    <property type="entry name" value="Porins"/>
    <property type="match status" value="1"/>
</dbReference>
<evidence type="ECO:0000256" key="17">
    <source>
        <dbReference type="SAM" id="SignalP"/>
    </source>
</evidence>
<evidence type="ECO:0000256" key="12">
    <source>
        <dbReference type="ARBA" id="ARBA00023170"/>
    </source>
</evidence>
<evidence type="ECO:0000256" key="7">
    <source>
        <dbReference type="ARBA" id="ARBA00022729"/>
    </source>
</evidence>
<keyword evidence="13 14" id="KW-0998">Cell outer membrane</keyword>
<keyword evidence="11 14" id="KW-0472">Membrane</keyword>
<evidence type="ECO:0000256" key="14">
    <source>
        <dbReference type="PROSITE-ProRule" id="PRU01360"/>
    </source>
</evidence>
<evidence type="ECO:0000256" key="8">
    <source>
        <dbReference type="ARBA" id="ARBA00023004"/>
    </source>
</evidence>
<dbReference type="FunFam" id="2.170.130.10:FF:000001">
    <property type="entry name" value="Catecholate siderophore TonB-dependent receptor"/>
    <property type="match status" value="1"/>
</dbReference>
<feature type="domain" description="TonB-dependent receptor-like beta-barrel" evidence="18">
    <location>
        <begin position="260"/>
        <end position="701"/>
    </location>
</feature>
<dbReference type="EMBL" id="CP028903">
    <property type="protein sequence ID" value="AWB07215.1"/>
    <property type="molecule type" value="Genomic_DNA"/>
</dbReference>
<keyword evidence="5" id="KW-0410">Iron transport</keyword>
<feature type="signal peptide" evidence="17">
    <location>
        <begin position="1"/>
        <end position="32"/>
    </location>
</feature>
<dbReference type="OrthoDB" id="9760333at2"/>
<evidence type="ECO:0000256" key="16">
    <source>
        <dbReference type="SAM" id="MobiDB-lite"/>
    </source>
</evidence>
<dbReference type="CDD" id="cd01347">
    <property type="entry name" value="ligand_gated_channel"/>
    <property type="match status" value="1"/>
</dbReference>
<dbReference type="FunFam" id="2.40.170.20:FF:000005">
    <property type="entry name" value="TonB-dependent siderophore receptor"/>
    <property type="match status" value="1"/>
</dbReference>
<dbReference type="InterPro" id="IPR036942">
    <property type="entry name" value="Beta-barrel_TonB_sf"/>
</dbReference>
<dbReference type="PROSITE" id="PS52016">
    <property type="entry name" value="TONB_DEPENDENT_REC_3"/>
    <property type="match status" value="1"/>
</dbReference>
<feature type="compositionally biased region" description="Polar residues" evidence="16">
    <location>
        <begin position="32"/>
        <end position="60"/>
    </location>
</feature>
<dbReference type="InterPro" id="IPR012910">
    <property type="entry name" value="Plug_dom"/>
</dbReference>
<evidence type="ECO:0000313" key="20">
    <source>
        <dbReference type="EMBL" id="AWB07215.1"/>
    </source>
</evidence>
<dbReference type="KEGG" id="ahu:A6A40_19350"/>
<dbReference type="GO" id="GO:0009279">
    <property type="term" value="C:cell outer membrane"/>
    <property type="evidence" value="ECO:0007669"/>
    <property type="project" value="UniProtKB-SubCell"/>
</dbReference>
<sequence>MPRSRRKHRLEAHVAGSVAILMIAAIPSAVSAQTETRNDQSSTRQSGDDATSLPTISVSGEQPDGAVTGYVANRSSTASKTGASILETPQSVSVIGREELSDRAVQSTTQALGYVPGVFASTAAVSQRYDSFTIRGFDATLSGILLDGLRSTTAQSYVRYEPYGMERIEVLNGPNGFLYGAGSPGGVVNMINKRPTEETLREVGIQYGSDNRLQGQFDFSGAATDDKTLLYRIVGVGRKADTQFDHVPDNTGYIAPSFTWRPDADTTLTVLGSYSRNEFGPPRPMVPINGTLLANRNGKIPWNTYLDGKDLDNHMIQASIGYILDHRINGVWSLHSGSRYSYTDLYTQTLSGLSLAADMRTLNRAAYEFDIKGNIFSTDNYAKADWQAGPVRATSVFGLSWRRTGEDYYLNAGRAAGIDIYNPTYSAALGTLSPFTKTYQSADEIGLYSAHSLTFADRVVLDLAGRQDWASVDTKNKLNGTSTSQKDQDFTYRVGLSYLTDIGVAPYVSYATSFSPILGTDFYGEAYKPTTGKQVEAGVKVQPTGWDALFTAAWFHLVQTNVRTTDPNNSLNSIQTGEVTSKGAELSAVANLTASMKLRASYTYIDSETTSTTVAAARGKAPTGQPKHMASLWGDYTIQDGPLAGFGFGSGLRYVGSTYADTANTIKVPEFTLVDAAVHYDLGALKPALKGAKLAVNATNLFDKHYYSTCSATSCNQGYGRSVLTTLSYRW</sequence>
<keyword evidence="12 20" id="KW-0675">Receptor</keyword>
<keyword evidence="21" id="KW-1185">Reference proteome</keyword>
<dbReference type="Pfam" id="PF07715">
    <property type="entry name" value="Plug"/>
    <property type="match status" value="1"/>
</dbReference>
<organism evidence="20 21">
    <name type="scientific">Azospirillum humicireducens</name>
    <dbReference type="NCBI Taxonomy" id="1226968"/>
    <lineage>
        <taxon>Bacteria</taxon>
        <taxon>Pseudomonadati</taxon>
        <taxon>Pseudomonadota</taxon>
        <taxon>Alphaproteobacteria</taxon>
        <taxon>Rhodospirillales</taxon>
        <taxon>Azospirillaceae</taxon>
        <taxon>Azospirillum</taxon>
    </lineage>
</organism>
<evidence type="ECO:0000256" key="3">
    <source>
        <dbReference type="ARBA" id="ARBA00022448"/>
    </source>
</evidence>
<keyword evidence="3 14" id="KW-0813">Transport</keyword>
<dbReference type="Gene3D" id="2.170.130.10">
    <property type="entry name" value="TonB-dependent receptor, plug domain"/>
    <property type="match status" value="1"/>
</dbReference>
<dbReference type="Gene3D" id="2.40.170.20">
    <property type="entry name" value="TonB-dependent receptor, beta-barrel domain"/>
    <property type="match status" value="1"/>
</dbReference>
<dbReference type="NCBIfam" id="TIGR01783">
    <property type="entry name" value="TonB-siderophor"/>
    <property type="match status" value="1"/>
</dbReference>
<comment type="similarity">
    <text evidence="2 14 15">Belongs to the TonB-dependent receptor family.</text>
</comment>
<dbReference type="Pfam" id="PF00593">
    <property type="entry name" value="TonB_dep_Rec_b-barrel"/>
    <property type="match status" value="1"/>
</dbReference>
<keyword evidence="6 14" id="KW-0812">Transmembrane</keyword>
<evidence type="ECO:0000259" key="19">
    <source>
        <dbReference type="Pfam" id="PF07715"/>
    </source>
</evidence>
<name>A0A2R4VS06_9PROT</name>
<comment type="subcellular location">
    <subcellularLocation>
        <location evidence="1 14">Cell outer membrane</location>
        <topology evidence="1 14">Multi-pass membrane protein</topology>
    </subcellularLocation>
</comment>
<dbReference type="InterPro" id="IPR039426">
    <property type="entry name" value="TonB-dep_rcpt-like"/>
</dbReference>
<feature type="domain" description="TonB-dependent receptor plug" evidence="19">
    <location>
        <begin position="86"/>
        <end position="187"/>
    </location>
</feature>
<dbReference type="PANTHER" id="PTHR32552">
    <property type="entry name" value="FERRICHROME IRON RECEPTOR-RELATED"/>
    <property type="match status" value="1"/>
</dbReference>
<proteinExistence type="inferred from homology"/>
<feature type="chain" id="PRO_5015322506" evidence="17">
    <location>
        <begin position="33"/>
        <end position="731"/>
    </location>
</feature>
<dbReference type="InterPro" id="IPR037066">
    <property type="entry name" value="Plug_dom_sf"/>
</dbReference>
<evidence type="ECO:0000256" key="5">
    <source>
        <dbReference type="ARBA" id="ARBA00022496"/>
    </source>
</evidence>
<dbReference type="Proteomes" id="UP000077405">
    <property type="component" value="Plasmid pYZ2"/>
</dbReference>
<protein>
    <submittedName>
        <fullName evidence="20">TonB-dependent siderophore receptor</fullName>
    </submittedName>
</protein>
<feature type="region of interest" description="Disordered" evidence="16">
    <location>
        <begin position="32"/>
        <end position="68"/>
    </location>
</feature>
<dbReference type="GO" id="GO:0015344">
    <property type="term" value="F:siderophore uptake transmembrane transporter activity"/>
    <property type="evidence" value="ECO:0007669"/>
    <property type="project" value="TreeGrafter"/>
</dbReference>
<accession>A0A2R4VS06</accession>
<dbReference type="PANTHER" id="PTHR32552:SF68">
    <property type="entry name" value="FERRICHROME OUTER MEMBRANE TRANSPORTER_PHAGE RECEPTOR"/>
    <property type="match status" value="1"/>
</dbReference>
<geneLocation type="plasmid" evidence="20 21">
    <name>pYZ2</name>
</geneLocation>
<evidence type="ECO:0000256" key="1">
    <source>
        <dbReference type="ARBA" id="ARBA00004571"/>
    </source>
</evidence>
<evidence type="ECO:0000256" key="11">
    <source>
        <dbReference type="ARBA" id="ARBA00023136"/>
    </source>
</evidence>
<dbReference type="GO" id="GO:0038023">
    <property type="term" value="F:signaling receptor activity"/>
    <property type="evidence" value="ECO:0007669"/>
    <property type="project" value="InterPro"/>
</dbReference>
<keyword evidence="4 14" id="KW-1134">Transmembrane beta strand</keyword>
<evidence type="ECO:0000256" key="10">
    <source>
        <dbReference type="ARBA" id="ARBA00023077"/>
    </source>
</evidence>
<evidence type="ECO:0000256" key="4">
    <source>
        <dbReference type="ARBA" id="ARBA00022452"/>
    </source>
</evidence>
<evidence type="ECO:0000256" key="13">
    <source>
        <dbReference type="ARBA" id="ARBA00023237"/>
    </source>
</evidence>
<evidence type="ECO:0000256" key="6">
    <source>
        <dbReference type="ARBA" id="ARBA00022692"/>
    </source>
</evidence>
<dbReference type="InterPro" id="IPR000531">
    <property type="entry name" value="Beta-barrel_TonB"/>
</dbReference>
<evidence type="ECO:0000256" key="2">
    <source>
        <dbReference type="ARBA" id="ARBA00009810"/>
    </source>
</evidence>
<reference evidence="20 21" key="1">
    <citation type="submission" date="2018-04" db="EMBL/GenBank/DDBJ databases">
        <title>Complete genome sequence of the nitrogen-fixing bacterium Azospirillum humicireducens type strain SgZ-5.</title>
        <authorList>
            <person name="Yu Z."/>
        </authorList>
    </citation>
    <scope>NUCLEOTIDE SEQUENCE [LARGE SCALE GENOMIC DNA]</scope>
    <source>
        <strain evidence="20 21">SgZ-5</strain>
        <plasmid evidence="20 21">pYZ2</plasmid>
    </source>
</reference>
<dbReference type="GO" id="GO:0015891">
    <property type="term" value="P:siderophore transport"/>
    <property type="evidence" value="ECO:0007669"/>
    <property type="project" value="InterPro"/>
</dbReference>
<evidence type="ECO:0000313" key="21">
    <source>
        <dbReference type="Proteomes" id="UP000077405"/>
    </source>
</evidence>